<gene>
    <name evidence="1" type="ORF">PACLA_8A030829</name>
</gene>
<evidence type="ECO:0000313" key="2">
    <source>
        <dbReference type="Proteomes" id="UP001152795"/>
    </source>
</evidence>
<name>A0A6S7H3I2_PARCT</name>
<comment type="caution">
    <text evidence="1">The sequence shown here is derived from an EMBL/GenBank/DDBJ whole genome shotgun (WGS) entry which is preliminary data.</text>
</comment>
<protein>
    <submittedName>
        <fullName evidence="1">Uncharacterized protein</fullName>
    </submittedName>
</protein>
<proteinExistence type="predicted"/>
<dbReference type="EMBL" id="CACRXK020003059">
    <property type="protein sequence ID" value="CAB3997256.1"/>
    <property type="molecule type" value="Genomic_DNA"/>
</dbReference>
<evidence type="ECO:0000313" key="1">
    <source>
        <dbReference type="EMBL" id="CAB3997256.1"/>
    </source>
</evidence>
<sequence length="561" mass="64780">MFLFQLVGQTFLWLPQCYSVIRRYVVLGISNEQEEIANEIEDQRFAHEVNSLLYICRNKNVTKGFKEQFSEFHDFTLQAGMPMATILATKREQCRRCNKTLVVDGKPHVIVFYHIFLGSYLGSRITKCCRKCKIYEHYGFWVQNGKRHVDEHCLEMDFLLSSDETAFDMSLLWQTASLLVLGAVPFRTMAASYNRRFGYDKVKNRTMDQSRPKRMKRDTNQQQKEMLEGRQFLDRRRLEEAFLLFGALEIIIKYSINIENITCDRNQLTELLVKQFERVFYQKWTDHVCDVPGCKDVLVLDGNMKNARQVCSCRNIGELYFDGMKGTIVIGCQNTPSKSSRFCEEHKNLATQFKDDSSSIPQCEPTTINDENIGDVGDIMPVKVINHRETRQAKFYQVLWSNGLQSWVKEINLPKKVLDIVKNGNSYEVNRNYLEEFGQKRAVLQQTATKSDDGSNVMKSSGFAVINDKDNQVMEGENVRVLKCGTEKGKHKCKNQRTAGILVFEKPCGVVIGVRELFGSESKSQVYAHLHTLFQDKKIDDVGVMENLRIMPLYVPLISKH</sequence>
<dbReference type="OrthoDB" id="5972318at2759"/>
<dbReference type="Proteomes" id="UP001152795">
    <property type="component" value="Unassembled WGS sequence"/>
</dbReference>
<organism evidence="1 2">
    <name type="scientific">Paramuricea clavata</name>
    <name type="common">Red gorgonian</name>
    <name type="synonym">Violescent sea-whip</name>
    <dbReference type="NCBI Taxonomy" id="317549"/>
    <lineage>
        <taxon>Eukaryota</taxon>
        <taxon>Metazoa</taxon>
        <taxon>Cnidaria</taxon>
        <taxon>Anthozoa</taxon>
        <taxon>Octocorallia</taxon>
        <taxon>Malacalcyonacea</taxon>
        <taxon>Plexauridae</taxon>
        <taxon>Paramuricea</taxon>
    </lineage>
</organism>
<dbReference type="AlphaFoldDB" id="A0A6S7H3I2"/>
<accession>A0A6S7H3I2</accession>
<reference evidence="1" key="1">
    <citation type="submission" date="2020-04" db="EMBL/GenBank/DDBJ databases">
        <authorList>
            <person name="Alioto T."/>
            <person name="Alioto T."/>
            <person name="Gomez Garrido J."/>
        </authorList>
    </citation>
    <scope>NUCLEOTIDE SEQUENCE</scope>
    <source>
        <strain evidence="1">A484AB</strain>
    </source>
</reference>
<keyword evidence="2" id="KW-1185">Reference proteome</keyword>